<comment type="caution">
    <text evidence="2">The sequence shown here is derived from an EMBL/GenBank/DDBJ whole genome shotgun (WGS) entry which is preliminary data.</text>
</comment>
<dbReference type="Pfam" id="PF07883">
    <property type="entry name" value="Cupin_2"/>
    <property type="match status" value="1"/>
</dbReference>
<evidence type="ECO:0000313" key="3">
    <source>
        <dbReference type="Proteomes" id="UP000320244"/>
    </source>
</evidence>
<reference evidence="2 3" key="2">
    <citation type="submission" date="2019-08" db="EMBL/GenBank/DDBJ databases">
        <title>Jejuicoccus antrihumi gen. nov., sp. nov., a new member of the family Dermacoccaceae isolated from a cave.</title>
        <authorList>
            <person name="Schumann P."/>
            <person name="Kim I.S."/>
        </authorList>
    </citation>
    <scope>NUCLEOTIDE SEQUENCE [LARGE SCALE GENOMIC DNA]</scope>
    <source>
        <strain evidence="2 3">C5-26</strain>
    </source>
</reference>
<name>A0A563DXM2_9MICO</name>
<dbReference type="InterPro" id="IPR013096">
    <property type="entry name" value="Cupin_2"/>
</dbReference>
<dbReference type="CDD" id="cd02208">
    <property type="entry name" value="cupin_RmlC-like"/>
    <property type="match status" value="1"/>
</dbReference>
<accession>A0A563DXM2</accession>
<keyword evidence="3" id="KW-1185">Reference proteome</keyword>
<dbReference type="RefSeq" id="WP_146318094.1">
    <property type="nucleotide sequence ID" value="NZ_VCQV01000023.1"/>
</dbReference>
<dbReference type="Gene3D" id="2.60.120.10">
    <property type="entry name" value="Jelly Rolls"/>
    <property type="match status" value="1"/>
</dbReference>
<sequence length="131" mass="13876">MELMTRQDAPVHATHGTNSPSIEVLFGGKRDSEEIGLVRLTVPAGVSMPSHRHAGSDVILAAVAGSVRITKGDQIVDLEVGDALLIFKYESVALANPHQQTAEVLVAAGPAAFISTVRRWPKLDTRVPSSA</sequence>
<dbReference type="AlphaFoldDB" id="A0A563DXM2"/>
<dbReference type="InterPro" id="IPR011051">
    <property type="entry name" value="RmlC_Cupin_sf"/>
</dbReference>
<gene>
    <name evidence="2" type="ORF">FGL98_15605</name>
</gene>
<protein>
    <submittedName>
        <fullName evidence="2">Cupin domain-containing protein</fullName>
    </submittedName>
</protein>
<evidence type="ECO:0000313" key="2">
    <source>
        <dbReference type="EMBL" id="TWP34966.1"/>
    </source>
</evidence>
<dbReference type="OrthoDB" id="6311549at2"/>
<dbReference type="Proteomes" id="UP000320244">
    <property type="component" value="Unassembled WGS sequence"/>
</dbReference>
<organism evidence="2 3">
    <name type="scientific">Leekyejoonella antrihumi</name>
    <dbReference type="NCBI Taxonomy" id="1660198"/>
    <lineage>
        <taxon>Bacteria</taxon>
        <taxon>Bacillati</taxon>
        <taxon>Actinomycetota</taxon>
        <taxon>Actinomycetes</taxon>
        <taxon>Micrococcales</taxon>
        <taxon>Dermacoccaceae</taxon>
        <taxon>Leekyejoonella</taxon>
    </lineage>
</organism>
<feature type="domain" description="Cupin type-2" evidence="1">
    <location>
        <begin position="40"/>
        <end position="106"/>
    </location>
</feature>
<reference evidence="2 3" key="1">
    <citation type="submission" date="2019-05" db="EMBL/GenBank/DDBJ databases">
        <authorList>
            <person name="Lee S.D."/>
        </authorList>
    </citation>
    <scope>NUCLEOTIDE SEQUENCE [LARGE SCALE GENOMIC DNA]</scope>
    <source>
        <strain evidence="2 3">C5-26</strain>
    </source>
</reference>
<dbReference type="SUPFAM" id="SSF51182">
    <property type="entry name" value="RmlC-like cupins"/>
    <property type="match status" value="1"/>
</dbReference>
<proteinExistence type="predicted"/>
<dbReference type="InterPro" id="IPR014710">
    <property type="entry name" value="RmlC-like_jellyroll"/>
</dbReference>
<dbReference type="EMBL" id="VCQV01000023">
    <property type="protein sequence ID" value="TWP34966.1"/>
    <property type="molecule type" value="Genomic_DNA"/>
</dbReference>
<evidence type="ECO:0000259" key="1">
    <source>
        <dbReference type="Pfam" id="PF07883"/>
    </source>
</evidence>